<accession>A0A0C5VQH2</accession>
<reference evidence="1 2" key="1">
    <citation type="submission" date="2014-01" db="EMBL/GenBank/DDBJ databases">
        <title>Full genme sequencing of cellulolytic bacterium Gynuella sunshinyii YC6258T gen. nov., sp. nov.</title>
        <authorList>
            <person name="Khan H."/>
            <person name="Chung E.J."/>
            <person name="Chung Y.R."/>
        </authorList>
    </citation>
    <scope>NUCLEOTIDE SEQUENCE [LARGE SCALE GENOMIC DNA]</scope>
    <source>
        <strain evidence="1 2">YC6258</strain>
    </source>
</reference>
<sequence>MHSNPKIQALIELGEAHISTPWPQYPEQYGFDESDIADLIAVVCDEHFDTLEPKDPATWAPVHAWRTLGQLRAETAIDSLINNFDRFSGDDFAITELDKVMALIGPAAINPLSEYLQREGEDQFAYAISMNSLAEIAMAFPSHRSEVLEMFRQYMRKPYPRYYELNGMVMGHLLDLDARELIEDVRYMFSLECVDLSYVGDLEDVETEWGLRD</sequence>
<gene>
    <name evidence="1" type="ORF">YC6258_00474</name>
</gene>
<dbReference type="Pfam" id="PF06685">
    <property type="entry name" value="DUF1186"/>
    <property type="match status" value="1"/>
</dbReference>
<dbReference type="OrthoDB" id="570299at2"/>
<keyword evidence="2" id="KW-1185">Reference proteome</keyword>
<dbReference type="RefSeq" id="WP_052829997.1">
    <property type="nucleotide sequence ID" value="NZ_CP007142.1"/>
</dbReference>
<evidence type="ECO:0000313" key="1">
    <source>
        <dbReference type="EMBL" id="AJQ92524.1"/>
    </source>
</evidence>
<dbReference type="EMBL" id="CP007142">
    <property type="protein sequence ID" value="AJQ92524.1"/>
    <property type="molecule type" value="Genomic_DNA"/>
</dbReference>
<organism evidence="1 2">
    <name type="scientific">Gynuella sunshinyii YC6258</name>
    <dbReference type="NCBI Taxonomy" id="1445510"/>
    <lineage>
        <taxon>Bacteria</taxon>
        <taxon>Pseudomonadati</taxon>
        <taxon>Pseudomonadota</taxon>
        <taxon>Gammaproteobacteria</taxon>
        <taxon>Oceanospirillales</taxon>
        <taxon>Saccharospirillaceae</taxon>
        <taxon>Gynuella</taxon>
    </lineage>
</organism>
<dbReference type="Proteomes" id="UP000032266">
    <property type="component" value="Chromosome"/>
</dbReference>
<dbReference type="KEGG" id="gsn:YC6258_00474"/>
<dbReference type="HOGENOM" id="CLU_079865_0_0_6"/>
<protein>
    <submittedName>
        <fullName evidence="1">Uncharacterized protein</fullName>
    </submittedName>
</protein>
<dbReference type="STRING" id="1445510.YC6258_00474"/>
<name>A0A0C5VQH2_9GAMM</name>
<dbReference type="InterPro" id="IPR010602">
    <property type="entry name" value="DUF1186"/>
</dbReference>
<dbReference type="AlphaFoldDB" id="A0A0C5VQH2"/>
<evidence type="ECO:0000313" key="2">
    <source>
        <dbReference type="Proteomes" id="UP000032266"/>
    </source>
</evidence>
<proteinExistence type="predicted"/>